<dbReference type="InterPro" id="IPR037523">
    <property type="entry name" value="VOC_core"/>
</dbReference>
<dbReference type="InterPro" id="IPR004360">
    <property type="entry name" value="Glyas_Fos-R_dOase_dom"/>
</dbReference>
<dbReference type="InterPro" id="IPR052164">
    <property type="entry name" value="Anthracycline_SecMetBiosynth"/>
</dbReference>
<evidence type="ECO:0000313" key="3">
    <source>
        <dbReference type="Proteomes" id="UP001500979"/>
    </source>
</evidence>
<dbReference type="Proteomes" id="UP001500979">
    <property type="component" value="Unassembled WGS sequence"/>
</dbReference>
<protein>
    <recommendedName>
        <fullName evidence="1">VOC domain-containing protein</fullName>
    </recommendedName>
</protein>
<organism evidence="2 3">
    <name type="scientific">Saccharopolyspora taberi</name>
    <dbReference type="NCBI Taxonomy" id="60895"/>
    <lineage>
        <taxon>Bacteria</taxon>
        <taxon>Bacillati</taxon>
        <taxon>Actinomycetota</taxon>
        <taxon>Actinomycetes</taxon>
        <taxon>Pseudonocardiales</taxon>
        <taxon>Pseudonocardiaceae</taxon>
        <taxon>Saccharopolyspora</taxon>
    </lineage>
</organism>
<gene>
    <name evidence="2" type="ORF">GCM10010470_08960</name>
</gene>
<dbReference type="PROSITE" id="PS51819">
    <property type="entry name" value="VOC"/>
    <property type="match status" value="1"/>
</dbReference>
<dbReference type="RefSeq" id="WP_344678092.1">
    <property type="nucleotide sequence ID" value="NZ_BAAAUX010000004.1"/>
</dbReference>
<dbReference type="EMBL" id="BAAAUX010000004">
    <property type="protein sequence ID" value="GAA2777976.1"/>
    <property type="molecule type" value="Genomic_DNA"/>
</dbReference>
<proteinExistence type="predicted"/>
<name>A0ABN3V4E1_9PSEU</name>
<sequence length="125" mass="13686">MSTNVVGPDFLTLQVSDLERSRRFYTETVGFTQVESKIPNAAVLGAKPIKIALRQATDDLSIVSQLGHGVVIWIKAEDPDKLVAEIAAAGVEITKPICDGSCGREFIFRDPFDGYQITIYEGQPE</sequence>
<evidence type="ECO:0000313" key="2">
    <source>
        <dbReference type="EMBL" id="GAA2777976.1"/>
    </source>
</evidence>
<accession>A0ABN3V4E1</accession>
<dbReference type="InterPro" id="IPR029068">
    <property type="entry name" value="Glyas_Bleomycin-R_OHBP_Dase"/>
</dbReference>
<comment type="caution">
    <text evidence="2">The sequence shown here is derived from an EMBL/GenBank/DDBJ whole genome shotgun (WGS) entry which is preliminary data.</text>
</comment>
<feature type="domain" description="VOC" evidence="1">
    <location>
        <begin position="7"/>
        <end position="122"/>
    </location>
</feature>
<dbReference type="Gene3D" id="3.10.180.10">
    <property type="entry name" value="2,3-Dihydroxybiphenyl 1,2-Dioxygenase, domain 1"/>
    <property type="match status" value="1"/>
</dbReference>
<dbReference type="PANTHER" id="PTHR33993">
    <property type="entry name" value="GLYOXALASE-RELATED"/>
    <property type="match status" value="1"/>
</dbReference>
<dbReference type="Pfam" id="PF00903">
    <property type="entry name" value="Glyoxalase"/>
    <property type="match status" value="1"/>
</dbReference>
<evidence type="ECO:0000259" key="1">
    <source>
        <dbReference type="PROSITE" id="PS51819"/>
    </source>
</evidence>
<dbReference type="SUPFAM" id="SSF54593">
    <property type="entry name" value="Glyoxalase/Bleomycin resistance protein/Dihydroxybiphenyl dioxygenase"/>
    <property type="match status" value="1"/>
</dbReference>
<reference evidence="2 3" key="1">
    <citation type="journal article" date="2019" name="Int. J. Syst. Evol. Microbiol.">
        <title>The Global Catalogue of Microorganisms (GCM) 10K type strain sequencing project: providing services to taxonomists for standard genome sequencing and annotation.</title>
        <authorList>
            <consortium name="The Broad Institute Genomics Platform"/>
            <consortium name="The Broad Institute Genome Sequencing Center for Infectious Disease"/>
            <person name="Wu L."/>
            <person name="Ma J."/>
        </authorList>
    </citation>
    <scope>NUCLEOTIDE SEQUENCE [LARGE SCALE GENOMIC DNA]</scope>
    <source>
        <strain evidence="2 3">JCM 9383</strain>
    </source>
</reference>
<keyword evidence="3" id="KW-1185">Reference proteome</keyword>